<evidence type="ECO:0000313" key="4">
    <source>
        <dbReference type="EMBL" id="MEQ2171121.1"/>
    </source>
</evidence>
<evidence type="ECO:0000256" key="1">
    <source>
        <dbReference type="ARBA" id="ARBA00023242"/>
    </source>
</evidence>
<evidence type="ECO:0000259" key="3">
    <source>
        <dbReference type="Pfam" id="PF04621"/>
    </source>
</evidence>
<keyword evidence="5" id="KW-1185">Reference proteome</keyword>
<feature type="domain" description="PEA3-type ETS-domain transcription factor N-terminal" evidence="3">
    <location>
        <begin position="24"/>
        <end position="84"/>
    </location>
</feature>
<accession>A0ABV0NI75</accession>
<dbReference type="Pfam" id="PF04621">
    <property type="entry name" value="ETS_PEA3_N"/>
    <property type="match status" value="1"/>
</dbReference>
<gene>
    <name evidence="4" type="ORF">GOODEAATRI_007458</name>
</gene>
<sequence length="196" mass="22463">MKTTHRGKRLKGEGNFADWRSRRMDGNHDQQVPYYNSKNLQEKTSCYESPANNRKRKFIKSDLAVDTEELFQDLSQLQETWLEEDALRQVSGPVIMRIHLFMGINRSANDTFNMSFCCRESNLRDAEKLSQSVNTLEINTCMANWSWSGAAFIILALAQVQGGMRGVFEVQVRHSVVWNRPYSVGTGGFTSREEAN</sequence>
<reference evidence="4 5" key="1">
    <citation type="submission" date="2021-06" db="EMBL/GenBank/DDBJ databases">
        <authorList>
            <person name="Palmer J.M."/>
        </authorList>
    </citation>
    <scope>NUCLEOTIDE SEQUENCE [LARGE SCALE GENOMIC DNA]</scope>
    <source>
        <strain evidence="4 5">GA_2019</strain>
        <tissue evidence="4">Muscle</tissue>
    </source>
</reference>
<feature type="compositionally biased region" description="Basic and acidic residues" evidence="2">
    <location>
        <begin position="19"/>
        <end position="28"/>
    </location>
</feature>
<evidence type="ECO:0000256" key="2">
    <source>
        <dbReference type="SAM" id="MobiDB-lite"/>
    </source>
</evidence>
<protein>
    <recommendedName>
        <fullName evidence="3">PEA3-type ETS-domain transcription factor N-terminal domain-containing protein</fullName>
    </recommendedName>
</protein>
<dbReference type="EMBL" id="JAHRIO010040358">
    <property type="protein sequence ID" value="MEQ2171121.1"/>
    <property type="molecule type" value="Genomic_DNA"/>
</dbReference>
<name>A0ABV0NI75_9TELE</name>
<dbReference type="Proteomes" id="UP001476798">
    <property type="component" value="Unassembled WGS sequence"/>
</dbReference>
<dbReference type="InterPro" id="IPR006715">
    <property type="entry name" value="ETS_PEA3_N"/>
</dbReference>
<feature type="region of interest" description="Disordered" evidence="2">
    <location>
        <begin position="1"/>
        <end position="30"/>
    </location>
</feature>
<evidence type="ECO:0000313" key="5">
    <source>
        <dbReference type="Proteomes" id="UP001476798"/>
    </source>
</evidence>
<proteinExistence type="predicted"/>
<keyword evidence="1" id="KW-0539">Nucleus</keyword>
<comment type="caution">
    <text evidence="4">The sequence shown here is derived from an EMBL/GenBank/DDBJ whole genome shotgun (WGS) entry which is preliminary data.</text>
</comment>
<organism evidence="4 5">
    <name type="scientific">Goodea atripinnis</name>
    <dbReference type="NCBI Taxonomy" id="208336"/>
    <lineage>
        <taxon>Eukaryota</taxon>
        <taxon>Metazoa</taxon>
        <taxon>Chordata</taxon>
        <taxon>Craniata</taxon>
        <taxon>Vertebrata</taxon>
        <taxon>Euteleostomi</taxon>
        <taxon>Actinopterygii</taxon>
        <taxon>Neopterygii</taxon>
        <taxon>Teleostei</taxon>
        <taxon>Neoteleostei</taxon>
        <taxon>Acanthomorphata</taxon>
        <taxon>Ovalentaria</taxon>
        <taxon>Atherinomorphae</taxon>
        <taxon>Cyprinodontiformes</taxon>
        <taxon>Goodeidae</taxon>
        <taxon>Goodea</taxon>
    </lineage>
</organism>